<feature type="region of interest" description="Disordered" evidence="1">
    <location>
        <begin position="22"/>
        <end position="60"/>
    </location>
</feature>
<proteinExistence type="predicted"/>
<feature type="compositionally biased region" description="Polar residues" evidence="1">
    <location>
        <begin position="50"/>
        <end position="60"/>
    </location>
</feature>
<dbReference type="STRING" id="57577.A0A2K3LM45"/>
<comment type="caution">
    <text evidence="2">The sequence shown here is derived from an EMBL/GenBank/DDBJ whole genome shotgun (WGS) entry which is preliminary data.</text>
</comment>
<keyword evidence="2" id="KW-0808">Transferase</keyword>
<dbReference type="GO" id="GO:0016301">
    <property type="term" value="F:kinase activity"/>
    <property type="evidence" value="ECO:0007669"/>
    <property type="project" value="UniProtKB-KW"/>
</dbReference>
<sequence>MGCVFVKQGVSVTPAIDHSVDSERNNSIKKKNKKSNESFGVSWSEVGESGRTSLNGETGSLSFRLGNLSKYVEGEQAAAGWPAWITSVAAEAIHGWVPLRSDAFEKLDKIL</sequence>
<name>A0A2K3LM45_TRIPR</name>
<gene>
    <name evidence="2" type="ORF">L195_g035597</name>
</gene>
<reference evidence="2 3" key="1">
    <citation type="journal article" date="2014" name="Am. J. Bot.">
        <title>Genome assembly and annotation for red clover (Trifolium pratense; Fabaceae).</title>
        <authorList>
            <person name="Istvanek J."/>
            <person name="Jaros M."/>
            <person name="Krenek A."/>
            <person name="Repkova J."/>
        </authorList>
    </citation>
    <scope>NUCLEOTIDE SEQUENCE [LARGE SCALE GENOMIC DNA]</scope>
    <source>
        <strain evidence="3">cv. Tatra</strain>
        <tissue evidence="2">Young leaves</tissue>
    </source>
</reference>
<evidence type="ECO:0000313" key="2">
    <source>
        <dbReference type="EMBL" id="PNX79611.1"/>
    </source>
</evidence>
<keyword evidence="2" id="KW-0418">Kinase</keyword>
<evidence type="ECO:0000256" key="1">
    <source>
        <dbReference type="SAM" id="MobiDB-lite"/>
    </source>
</evidence>
<accession>A0A2K3LM45</accession>
<dbReference type="ExpressionAtlas" id="A0A2K3LM45">
    <property type="expression patterns" value="baseline"/>
</dbReference>
<reference evidence="2 3" key="2">
    <citation type="journal article" date="2017" name="Front. Plant Sci.">
        <title>Gene Classification and Mining of Molecular Markers Useful in Red Clover (Trifolium pratense) Breeding.</title>
        <authorList>
            <person name="Istvanek J."/>
            <person name="Dluhosova J."/>
            <person name="Dluhos P."/>
            <person name="Patkova L."/>
            <person name="Nedelnik J."/>
            <person name="Repkova J."/>
        </authorList>
    </citation>
    <scope>NUCLEOTIDE SEQUENCE [LARGE SCALE GENOMIC DNA]</scope>
    <source>
        <strain evidence="3">cv. Tatra</strain>
        <tissue evidence="2">Young leaves</tissue>
    </source>
</reference>
<dbReference type="Proteomes" id="UP000236291">
    <property type="component" value="Unassembled WGS sequence"/>
</dbReference>
<evidence type="ECO:0000313" key="3">
    <source>
        <dbReference type="Proteomes" id="UP000236291"/>
    </source>
</evidence>
<dbReference type="EMBL" id="ASHM01036308">
    <property type="protein sequence ID" value="PNX79611.1"/>
    <property type="molecule type" value="Genomic_DNA"/>
</dbReference>
<organism evidence="2 3">
    <name type="scientific">Trifolium pratense</name>
    <name type="common">Red clover</name>
    <dbReference type="NCBI Taxonomy" id="57577"/>
    <lineage>
        <taxon>Eukaryota</taxon>
        <taxon>Viridiplantae</taxon>
        <taxon>Streptophyta</taxon>
        <taxon>Embryophyta</taxon>
        <taxon>Tracheophyta</taxon>
        <taxon>Spermatophyta</taxon>
        <taxon>Magnoliopsida</taxon>
        <taxon>eudicotyledons</taxon>
        <taxon>Gunneridae</taxon>
        <taxon>Pentapetalae</taxon>
        <taxon>rosids</taxon>
        <taxon>fabids</taxon>
        <taxon>Fabales</taxon>
        <taxon>Fabaceae</taxon>
        <taxon>Papilionoideae</taxon>
        <taxon>50 kb inversion clade</taxon>
        <taxon>NPAAA clade</taxon>
        <taxon>Hologalegina</taxon>
        <taxon>IRL clade</taxon>
        <taxon>Trifolieae</taxon>
        <taxon>Trifolium</taxon>
    </lineage>
</organism>
<dbReference type="AlphaFoldDB" id="A0A2K3LM45"/>
<protein>
    <submittedName>
        <fullName evidence="2">Putative serine threonine-protein kinase</fullName>
    </submittedName>
</protein>